<protein>
    <recommendedName>
        <fullName evidence="3">Coenzyme PQQ synthesis protein D</fullName>
    </recommendedName>
</protein>
<reference evidence="1 2" key="1">
    <citation type="journal article" date="2012" name="FEBS Lett.">
        <title>Anammox organism KSU-1 expresses a NirK-type copper-containing nitrite reductase instead of a NirS-type with cytochrome cd1.</title>
        <authorList>
            <person name="Hira D."/>
            <person name="Toh H."/>
            <person name="Migita C.T."/>
            <person name="Okubo H."/>
            <person name="Nishiyama T."/>
            <person name="Hattori M."/>
            <person name="Furukawa K."/>
            <person name="Fujii T."/>
        </authorList>
    </citation>
    <scope>NUCLEOTIDE SEQUENCE [LARGE SCALE GENOMIC DNA]</scope>
</reference>
<proteinExistence type="predicted"/>
<comment type="caution">
    <text evidence="1">The sequence shown here is derived from an EMBL/GenBank/DDBJ whole genome shotgun (WGS) entry which is preliminary data.</text>
</comment>
<dbReference type="Gene3D" id="1.10.10.1150">
    <property type="entry name" value="Coenzyme PQQ synthesis protein D (PqqD)"/>
    <property type="match status" value="1"/>
</dbReference>
<evidence type="ECO:0000313" key="2">
    <source>
        <dbReference type="Proteomes" id="UP000002985"/>
    </source>
</evidence>
<evidence type="ECO:0000313" key="1">
    <source>
        <dbReference type="EMBL" id="GAB64112.1"/>
    </source>
</evidence>
<accession>I3IQW7</accession>
<dbReference type="InterPro" id="IPR041881">
    <property type="entry name" value="PqqD_sf"/>
</dbReference>
<dbReference type="EMBL" id="BAFH01000004">
    <property type="protein sequence ID" value="GAB64112.1"/>
    <property type="molecule type" value="Genomic_DNA"/>
</dbReference>
<keyword evidence="2" id="KW-1185">Reference proteome</keyword>
<evidence type="ECO:0008006" key="3">
    <source>
        <dbReference type="Google" id="ProtNLM"/>
    </source>
</evidence>
<organism evidence="1 2">
    <name type="scientific">Candidatus Jettenia caeni</name>
    <dbReference type="NCBI Taxonomy" id="247490"/>
    <lineage>
        <taxon>Bacteria</taxon>
        <taxon>Pseudomonadati</taxon>
        <taxon>Planctomycetota</taxon>
        <taxon>Candidatus Brocadiia</taxon>
        <taxon>Candidatus Brocadiales</taxon>
        <taxon>Candidatus Brocadiaceae</taxon>
        <taxon>Candidatus Jettenia</taxon>
    </lineage>
</organism>
<name>I3IQW7_9BACT</name>
<dbReference type="Pfam" id="PF05402">
    <property type="entry name" value="PqqD"/>
    <property type="match status" value="1"/>
</dbReference>
<dbReference type="STRING" id="247490.KSU1_D0803"/>
<dbReference type="InterPro" id="IPR008792">
    <property type="entry name" value="PQQD"/>
</dbReference>
<sequence length="85" mass="9921">MPIRKQGIFVQDIGRETLLYSARERVFHVLNATAKFIWELCDGEHSIEDIEQAVRDNFSMTREYDIAGDVQRTLKFFISKGLLEN</sequence>
<gene>
    <name evidence="1" type="ORF">KSU1_D0803</name>
</gene>
<dbReference type="AlphaFoldDB" id="I3IQW7"/>
<dbReference type="eggNOG" id="ENOG5033EP6">
    <property type="taxonomic scope" value="Bacteria"/>
</dbReference>
<dbReference type="Proteomes" id="UP000002985">
    <property type="component" value="Unassembled WGS sequence"/>
</dbReference>